<name>A0A3B1DIM6_9ZZZZ</name>
<dbReference type="EMBL" id="UOGD01000416">
    <property type="protein sequence ID" value="VAX28477.1"/>
    <property type="molecule type" value="Genomic_DNA"/>
</dbReference>
<protein>
    <recommendedName>
        <fullName evidence="3">VCBS repeat-containing protein</fullName>
    </recommendedName>
</protein>
<evidence type="ECO:0000313" key="2">
    <source>
        <dbReference type="EMBL" id="VAX28477.1"/>
    </source>
</evidence>
<keyword evidence="1" id="KW-0732">Signal</keyword>
<proteinExistence type="predicted"/>
<dbReference type="SUPFAM" id="SSF69318">
    <property type="entry name" value="Integrin alpha N-terminal domain"/>
    <property type="match status" value="1"/>
</dbReference>
<feature type="non-terminal residue" evidence="2">
    <location>
        <position position="1"/>
    </location>
</feature>
<dbReference type="PANTHER" id="PTHR44103:SF1">
    <property type="entry name" value="PROPROTEIN CONVERTASE P"/>
    <property type="match status" value="1"/>
</dbReference>
<organism evidence="2">
    <name type="scientific">hydrothermal vent metagenome</name>
    <dbReference type="NCBI Taxonomy" id="652676"/>
    <lineage>
        <taxon>unclassified sequences</taxon>
        <taxon>metagenomes</taxon>
        <taxon>ecological metagenomes</taxon>
    </lineage>
</organism>
<dbReference type="PANTHER" id="PTHR44103">
    <property type="entry name" value="PROPROTEIN CONVERTASE P"/>
    <property type="match status" value="1"/>
</dbReference>
<evidence type="ECO:0008006" key="3">
    <source>
        <dbReference type="Google" id="ProtNLM"/>
    </source>
</evidence>
<dbReference type="Gene3D" id="2.130.10.130">
    <property type="entry name" value="Integrin alpha, N-terminal"/>
    <property type="match status" value="2"/>
</dbReference>
<gene>
    <name evidence="2" type="ORF">MNBD_IGNAVI01-1204</name>
</gene>
<evidence type="ECO:0000256" key="1">
    <source>
        <dbReference type="ARBA" id="ARBA00022729"/>
    </source>
</evidence>
<dbReference type="Pfam" id="PF13517">
    <property type="entry name" value="FG-GAP_3"/>
    <property type="match status" value="2"/>
</dbReference>
<sequence>NCVSVSGIHKLEYNNPGLLVDLDVGFKSVPMPMDFDGDGDLDLLVSESGSYAESGVYYFENISGNVEMPTFRYGMRVSTERFRLGYDGMCFAVSEVNGHTHVLTPDRVNDKLLLYADVPQNVFWDKNEISIPARDYIPKTKYNTWKMIDFDGDSVHDLMCGVKSGVGNFLLFFKNSGTDEDPKYDKPQKIRMENGELIGKDLLLEVPLADYDNDGDLDYIGVGAFADFTYFENIGTPNKYKYKLGRKLTYNGEPIQMVSKYGNAIKPRAVDFDKDGYIDIIAGDEDGKVSFLKNTGEIVDGIPQFLPPQFFQQEAKFVDFGALTTPRIFDWDGDGKDDIVSGNGIGNIGFIKNISDGKLKFDKPELLKADGKEILVLPEGANWGYTTIDVGYWNEDELPDILLNDHNGNVIWFENIGTRTKPKLAPPRPIEVEWEGEPQKPEWGFGVSKGNELLAQWRTSPFIMDFNKDGLNDLVMLDYQGYLAVFLRYKKNGKLLLTHPARNFVYPSGAPILLNQRKGSSSGRLKITFADWDGDGLEDLVFSSKPAVDWMKNMGMKDGKMVLKYMGRVISRTLMGHTDGPVVSDFNEDGIPDLLVGTETGVFYYWERPNFDITTTMTTTGKQIPADYEYFKR</sequence>
<dbReference type="InterPro" id="IPR028994">
    <property type="entry name" value="Integrin_alpha_N"/>
</dbReference>
<accession>A0A3B1DIM6</accession>
<reference evidence="2" key="1">
    <citation type="submission" date="2018-06" db="EMBL/GenBank/DDBJ databases">
        <authorList>
            <person name="Zhirakovskaya E."/>
        </authorList>
    </citation>
    <scope>NUCLEOTIDE SEQUENCE</scope>
</reference>
<dbReference type="AlphaFoldDB" id="A0A3B1DIM6"/>
<dbReference type="InterPro" id="IPR013517">
    <property type="entry name" value="FG-GAP"/>
</dbReference>